<evidence type="ECO:0000313" key="2">
    <source>
        <dbReference type="Proteomes" id="UP000011713"/>
    </source>
</evidence>
<dbReference type="EnsemblProtists" id="HpaT808139">
    <property type="protein sequence ID" value="HpaP808139"/>
    <property type="gene ID" value="HpaG808139"/>
</dbReference>
<dbReference type="Proteomes" id="UP000011713">
    <property type="component" value="Unassembled WGS sequence"/>
</dbReference>
<proteinExistence type="predicted"/>
<name>M4BP01_HYAAE</name>
<dbReference type="AlphaFoldDB" id="M4BP01"/>
<accession>M4BP01</accession>
<evidence type="ECO:0000313" key="1">
    <source>
        <dbReference type="EnsemblProtists" id="HpaP808139"/>
    </source>
</evidence>
<reference evidence="1" key="2">
    <citation type="submission" date="2015-06" db="UniProtKB">
        <authorList>
            <consortium name="EnsemblProtists"/>
        </authorList>
    </citation>
    <scope>IDENTIFICATION</scope>
    <source>
        <strain evidence="1">Emoy2</strain>
    </source>
</reference>
<dbReference type="HOGENOM" id="CLU_2311574_0_0_1"/>
<sequence length="100" mass="11389">MLGSSSCTDCDCFPLGWSEATNPAEVAEIIRQHRGTIFAIPNAHLVPWLLTQLHKTIFWTPYKVDCLLLSRNSLKKTYRLSACCYYSAPLFSRQHQRLTG</sequence>
<organism evidence="1 2">
    <name type="scientific">Hyaloperonospora arabidopsidis (strain Emoy2)</name>
    <name type="common">Downy mildew agent</name>
    <name type="synonym">Peronospora arabidopsidis</name>
    <dbReference type="NCBI Taxonomy" id="559515"/>
    <lineage>
        <taxon>Eukaryota</taxon>
        <taxon>Sar</taxon>
        <taxon>Stramenopiles</taxon>
        <taxon>Oomycota</taxon>
        <taxon>Peronosporomycetes</taxon>
        <taxon>Peronosporales</taxon>
        <taxon>Peronosporaceae</taxon>
        <taxon>Hyaloperonospora</taxon>
    </lineage>
</organism>
<dbReference type="EMBL" id="JH598476">
    <property type="status" value="NOT_ANNOTATED_CDS"/>
    <property type="molecule type" value="Genomic_DNA"/>
</dbReference>
<dbReference type="InParanoid" id="M4BP01"/>
<dbReference type="VEuPathDB" id="FungiDB:HpaG808139"/>
<reference evidence="2" key="1">
    <citation type="journal article" date="2010" name="Science">
        <title>Signatures of adaptation to obligate biotrophy in the Hyaloperonospora arabidopsidis genome.</title>
        <authorList>
            <person name="Baxter L."/>
            <person name="Tripathy S."/>
            <person name="Ishaque N."/>
            <person name="Boot N."/>
            <person name="Cabral A."/>
            <person name="Kemen E."/>
            <person name="Thines M."/>
            <person name="Ah-Fong A."/>
            <person name="Anderson R."/>
            <person name="Badejoko W."/>
            <person name="Bittner-Eddy P."/>
            <person name="Boore J.L."/>
            <person name="Chibucos M.C."/>
            <person name="Coates M."/>
            <person name="Dehal P."/>
            <person name="Delehaunty K."/>
            <person name="Dong S."/>
            <person name="Downton P."/>
            <person name="Dumas B."/>
            <person name="Fabro G."/>
            <person name="Fronick C."/>
            <person name="Fuerstenberg S.I."/>
            <person name="Fulton L."/>
            <person name="Gaulin E."/>
            <person name="Govers F."/>
            <person name="Hughes L."/>
            <person name="Humphray S."/>
            <person name="Jiang R.H."/>
            <person name="Judelson H."/>
            <person name="Kamoun S."/>
            <person name="Kyung K."/>
            <person name="Meijer H."/>
            <person name="Minx P."/>
            <person name="Morris P."/>
            <person name="Nelson J."/>
            <person name="Phuntumart V."/>
            <person name="Qutob D."/>
            <person name="Rehmany A."/>
            <person name="Rougon-Cardoso A."/>
            <person name="Ryden P."/>
            <person name="Torto-Alalibo T."/>
            <person name="Studholme D."/>
            <person name="Wang Y."/>
            <person name="Win J."/>
            <person name="Wood J."/>
            <person name="Clifton S.W."/>
            <person name="Rogers J."/>
            <person name="Van den Ackerveken G."/>
            <person name="Jones J.D."/>
            <person name="McDowell J.M."/>
            <person name="Beynon J."/>
            <person name="Tyler B.M."/>
        </authorList>
    </citation>
    <scope>NUCLEOTIDE SEQUENCE [LARGE SCALE GENOMIC DNA]</scope>
    <source>
        <strain evidence="2">Emoy2</strain>
    </source>
</reference>
<protein>
    <submittedName>
        <fullName evidence="1">Uncharacterized protein</fullName>
    </submittedName>
</protein>
<keyword evidence="2" id="KW-1185">Reference proteome</keyword>